<feature type="region of interest" description="Disordered" evidence="1">
    <location>
        <begin position="329"/>
        <end position="348"/>
    </location>
</feature>
<evidence type="ECO:0000313" key="2">
    <source>
        <dbReference type="EMBL" id="CAL1275509.1"/>
    </source>
</evidence>
<gene>
    <name evidence="2" type="ORF">LARSCL_LOCUS8108</name>
</gene>
<accession>A0AAV1ZUN7</accession>
<evidence type="ECO:0000313" key="3">
    <source>
        <dbReference type="Proteomes" id="UP001497382"/>
    </source>
</evidence>
<comment type="caution">
    <text evidence="2">The sequence shown here is derived from an EMBL/GenBank/DDBJ whole genome shotgun (WGS) entry which is preliminary data.</text>
</comment>
<dbReference type="EMBL" id="CAXIEN010000085">
    <property type="protein sequence ID" value="CAL1275509.1"/>
    <property type="molecule type" value="Genomic_DNA"/>
</dbReference>
<keyword evidence="3" id="KW-1185">Reference proteome</keyword>
<proteinExistence type="predicted"/>
<sequence length="481" mass="55988">MTLHVPSFITLPTEGMSFKWVLDKRLSTLPSNMRPSKSGASLRISELRKEQEGVVACSVFTNLGVQATHVDFSIKQVESDNNKLVFVATRPPHHLIPHPNKGAILSKLEKKIITSGKRELSILSDVINHLDRRSLNQVLLKIPHFKQFFNINNNIDRKRKKRSLHLSVKPDNVKDLLDSEEEVTNLKTDNYLRKKPKASFKPRYMSRRHRGESFMPQEQAYDNRTVIKRDVPDPDKEDYLKDGSESENRQVRSQNKSNAVEEVAAETTNRDISKRRKKRSPQLEDSDADFQNSRIKPSLAAGCIRKRQIYEDLRPPMNFGEEQDSFQYHPAESNGELNPTPQIEKHYFGDSDRDEYDQESMETREPSPTRRLSVFERRRQAFLEKLQERDCKRQQMENLSKQRLRATIEPFERLFDVEEGLPPIEERDKLAMLLGKCEKDTECSMNAMCVKKRPERPGFCRCLPKFEGNGIFCWEGDKWII</sequence>
<evidence type="ECO:0000256" key="1">
    <source>
        <dbReference type="SAM" id="MobiDB-lite"/>
    </source>
</evidence>
<dbReference type="Gene3D" id="2.10.25.10">
    <property type="entry name" value="Laminin"/>
    <property type="match status" value="1"/>
</dbReference>
<feature type="compositionally biased region" description="Basic and acidic residues" evidence="1">
    <location>
        <begin position="225"/>
        <end position="250"/>
    </location>
</feature>
<reference evidence="2 3" key="1">
    <citation type="submission" date="2024-04" db="EMBL/GenBank/DDBJ databases">
        <authorList>
            <person name="Rising A."/>
            <person name="Reimegard J."/>
            <person name="Sonavane S."/>
            <person name="Akerstrom W."/>
            <person name="Nylinder S."/>
            <person name="Hedman E."/>
            <person name="Kallberg Y."/>
        </authorList>
    </citation>
    <scope>NUCLEOTIDE SEQUENCE [LARGE SCALE GENOMIC DNA]</scope>
</reference>
<dbReference type="Proteomes" id="UP001497382">
    <property type="component" value="Unassembled WGS sequence"/>
</dbReference>
<protein>
    <submittedName>
        <fullName evidence="2">Uncharacterized protein</fullName>
    </submittedName>
</protein>
<organism evidence="2 3">
    <name type="scientific">Larinioides sclopetarius</name>
    <dbReference type="NCBI Taxonomy" id="280406"/>
    <lineage>
        <taxon>Eukaryota</taxon>
        <taxon>Metazoa</taxon>
        <taxon>Ecdysozoa</taxon>
        <taxon>Arthropoda</taxon>
        <taxon>Chelicerata</taxon>
        <taxon>Arachnida</taxon>
        <taxon>Araneae</taxon>
        <taxon>Araneomorphae</taxon>
        <taxon>Entelegynae</taxon>
        <taxon>Araneoidea</taxon>
        <taxon>Araneidae</taxon>
        <taxon>Larinioides</taxon>
    </lineage>
</organism>
<dbReference type="AlphaFoldDB" id="A0AAV1ZUN7"/>
<feature type="compositionally biased region" description="Basic residues" evidence="1">
    <location>
        <begin position="197"/>
        <end position="210"/>
    </location>
</feature>
<feature type="region of interest" description="Disordered" evidence="1">
    <location>
        <begin position="197"/>
        <end position="294"/>
    </location>
</feature>
<name>A0AAV1ZUN7_9ARAC</name>